<dbReference type="Proteomes" id="UP000199642">
    <property type="component" value="Unassembled WGS sequence"/>
</dbReference>
<dbReference type="EMBL" id="FOPC01000011">
    <property type="protein sequence ID" value="SFG96040.1"/>
    <property type="molecule type" value="Genomic_DNA"/>
</dbReference>
<dbReference type="RefSeq" id="WP_092793078.1">
    <property type="nucleotide sequence ID" value="NZ_FOPC01000011.1"/>
</dbReference>
<proteinExistence type="predicted"/>
<organism evidence="1 2">
    <name type="scientific">Algoriphagus hitonicola</name>
    <dbReference type="NCBI Taxonomy" id="435880"/>
    <lineage>
        <taxon>Bacteria</taxon>
        <taxon>Pseudomonadati</taxon>
        <taxon>Bacteroidota</taxon>
        <taxon>Cytophagia</taxon>
        <taxon>Cytophagales</taxon>
        <taxon>Cyclobacteriaceae</taxon>
        <taxon>Algoriphagus</taxon>
    </lineage>
</organism>
<dbReference type="AlphaFoldDB" id="A0A1I2W3T0"/>
<name>A0A1I2W3T0_9BACT</name>
<protein>
    <recommendedName>
        <fullName evidence="3">Natural product</fullName>
    </recommendedName>
</protein>
<sequence>MKSLILEKLKLTSEELLNRNEMKDILGGSGMSYCAEMYMIRSCNELDDAQMAGFQYGWTSNGCNSSGGANYWEEVSLEGISMDDCDTSWYSY</sequence>
<evidence type="ECO:0000313" key="2">
    <source>
        <dbReference type="Proteomes" id="UP000199642"/>
    </source>
</evidence>
<evidence type="ECO:0008006" key="3">
    <source>
        <dbReference type="Google" id="ProtNLM"/>
    </source>
</evidence>
<dbReference type="OrthoDB" id="9938750at2"/>
<gene>
    <name evidence="1" type="ORF">SAMN04487988_111135</name>
</gene>
<reference evidence="2" key="1">
    <citation type="submission" date="2016-10" db="EMBL/GenBank/DDBJ databases">
        <authorList>
            <person name="Varghese N."/>
            <person name="Submissions S."/>
        </authorList>
    </citation>
    <scope>NUCLEOTIDE SEQUENCE [LARGE SCALE GENOMIC DNA]</scope>
    <source>
        <strain evidence="2">DSM 19315</strain>
    </source>
</reference>
<accession>A0A1I2W3T0</accession>
<dbReference type="STRING" id="435880.SAMN04487988_111135"/>
<keyword evidence="2" id="KW-1185">Reference proteome</keyword>
<evidence type="ECO:0000313" key="1">
    <source>
        <dbReference type="EMBL" id="SFG96040.1"/>
    </source>
</evidence>